<organism evidence="2">
    <name type="scientific">Xenopus tropicalis</name>
    <name type="common">Western clawed frog</name>
    <name type="synonym">Silurana tropicalis</name>
    <dbReference type="NCBI Taxonomy" id="8364"/>
    <lineage>
        <taxon>Eukaryota</taxon>
        <taxon>Metazoa</taxon>
        <taxon>Chordata</taxon>
        <taxon>Craniata</taxon>
        <taxon>Vertebrata</taxon>
        <taxon>Euteleostomi</taxon>
        <taxon>Amphibia</taxon>
        <taxon>Batrachia</taxon>
        <taxon>Anura</taxon>
        <taxon>Pipoidea</taxon>
        <taxon>Pipidae</taxon>
        <taxon>Xenopodinae</taxon>
        <taxon>Xenopus</taxon>
        <taxon>Silurana</taxon>
    </lineage>
</organism>
<dbReference type="CTD" id="387718"/>
<dbReference type="GeneID" id="100495896"/>
<reference evidence="4" key="3">
    <citation type="submission" date="2025-04" db="UniProtKB">
        <authorList>
            <consortium name="RefSeq"/>
        </authorList>
    </citation>
    <scope>IDENTIFICATION</scope>
    <source>
        <strain evidence="4">Nigerian</strain>
        <tissue evidence="4">Liver and blood</tissue>
    </source>
</reference>
<dbReference type="RefSeq" id="XP_004912779.1">
    <property type="nucleotide sequence ID" value="XM_004912722.3"/>
</dbReference>
<dbReference type="Proteomes" id="UP000008143">
    <property type="component" value="Chromosome 7"/>
</dbReference>
<accession>A0A6I8PZ61</accession>
<dbReference type="Bgee" id="ENSXETG00000031659">
    <property type="expression patterns" value="Expressed in testis and 8 other cell types or tissues"/>
</dbReference>
<dbReference type="PANTHER" id="PTHR35440">
    <property type="entry name" value="TESTIS-EXPRESSED PROTEIN 36"/>
    <property type="match status" value="1"/>
</dbReference>
<dbReference type="PANTHER" id="PTHR35440:SF1">
    <property type="entry name" value="TESTIS-EXPRESSED PROTEIN 36"/>
    <property type="match status" value="1"/>
</dbReference>
<protein>
    <submittedName>
        <fullName evidence="2">Testis expressed 36</fullName>
    </submittedName>
    <submittedName>
        <fullName evidence="4">Testis-expressed protein 36</fullName>
    </submittedName>
</protein>
<feature type="domain" description="Domain of unknown function with conserved HDNR motif" evidence="1">
    <location>
        <begin position="1"/>
        <end position="147"/>
    </location>
</feature>
<sequence>MPKGHLHNPSTEKDGVWFPHIGTSTTLPMTSTQEMFYRSAYRENRTLPFIQPPKCKIEVQRAYPFSSHDNRHSLQSSAEYFDYGFGRKKISSTKDQHSSRDFNLYCHDPPPKATNLWKGFTVYQMSYRGQQGPQQTFLRRYPKSYLEY</sequence>
<dbReference type="AlphaFoldDB" id="A0A6I8PZ61"/>
<dbReference type="GeneTree" id="ENSGT00950000183683"/>
<gene>
    <name evidence="2 4 5" type="primary">tex36</name>
</gene>
<dbReference type="OMA" id="SWFPHIG"/>
<dbReference type="OrthoDB" id="10003408at2759"/>
<reference evidence="2" key="2">
    <citation type="submission" date="2020-05" db="UniProtKB">
        <authorList>
            <consortium name="Ensembl"/>
        </authorList>
    </citation>
    <scope>IDENTIFICATION</scope>
</reference>
<proteinExistence type="predicted"/>
<evidence type="ECO:0000313" key="3">
    <source>
        <dbReference type="Proteomes" id="UP000008143"/>
    </source>
</evidence>
<keyword evidence="3" id="KW-1185">Reference proteome</keyword>
<dbReference type="AGR" id="Xenbase:XB-GENE-971193"/>
<evidence type="ECO:0000313" key="5">
    <source>
        <dbReference type="Xenbase" id="XB-GENE-971193"/>
    </source>
</evidence>
<dbReference type="Pfam" id="PF15115">
    <property type="entry name" value="HDNR"/>
    <property type="match status" value="1"/>
</dbReference>
<name>A0A6I8PZ61_XENTR</name>
<evidence type="ECO:0000313" key="2">
    <source>
        <dbReference type="Ensembl" id="ENSXETP00000059862"/>
    </source>
</evidence>
<dbReference type="KEGG" id="xtr:100495896"/>
<dbReference type="Ensembl" id="ENSXETT00000066040">
    <property type="protein sequence ID" value="ENSXETP00000059862"/>
    <property type="gene ID" value="ENSXETG00000031659"/>
</dbReference>
<dbReference type="Xenbase" id="XB-GENE-971193">
    <property type="gene designation" value="tex36"/>
</dbReference>
<evidence type="ECO:0000259" key="1">
    <source>
        <dbReference type="Pfam" id="PF15115"/>
    </source>
</evidence>
<reference evidence="2" key="1">
    <citation type="journal article" date="2010" name="Science">
        <title>The genome of the Western clawed frog Xenopus tropicalis.</title>
        <authorList>
            <person name="Hellsten U."/>
            <person name="Harland R.M."/>
            <person name="Gilchrist M.J."/>
            <person name="Hendrix D."/>
            <person name="Jurka J."/>
            <person name="Kapitonov V."/>
            <person name="Ovcharenko I."/>
            <person name="Putnam N.H."/>
            <person name="Shu S."/>
            <person name="Taher L."/>
            <person name="Blitz I.L."/>
            <person name="Blumberg B."/>
            <person name="Dichmann D.S."/>
            <person name="Dubchak I."/>
            <person name="Amaya E."/>
            <person name="Detter J.C."/>
            <person name="Fletcher R."/>
            <person name="Gerhard D.S."/>
            <person name="Goodstein D."/>
            <person name="Graves T."/>
            <person name="Grigoriev I.V."/>
            <person name="Grimwood J."/>
            <person name="Kawashima T."/>
            <person name="Lindquist E."/>
            <person name="Lucas S.M."/>
            <person name="Mead P.E."/>
            <person name="Mitros T."/>
            <person name="Ogino H."/>
            <person name="Ohta Y."/>
            <person name="Poliakov A.V."/>
            <person name="Pollet N."/>
            <person name="Robert J."/>
            <person name="Salamov A."/>
            <person name="Sater A.K."/>
            <person name="Schmutz J."/>
            <person name="Terry A."/>
            <person name="Vize P.D."/>
            <person name="Warren W.C."/>
            <person name="Wells D."/>
            <person name="Wills A."/>
            <person name="Wilson R.K."/>
            <person name="Zimmerman L.B."/>
            <person name="Zorn A.M."/>
            <person name="Grainger R."/>
            <person name="Grammer T."/>
            <person name="Khokha M.K."/>
            <person name="Richardson P.M."/>
            <person name="Rokhsar D.S."/>
        </authorList>
    </citation>
    <scope>NUCLEOTIDE SEQUENCE [LARGE SCALE GENOMIC DNA]</scope>
    <source>
        <strain evidence="2">Nigerian</strain>
    </source>
</reference>
<evidence type="ECO:0000313" key="4">
    <source>
        <dbReference type="RefSeq" id="XP_004912779.1"/>
    </source>
</evidence>
<dbReference type="InterPro" id="IPR029369">
    <property type="entry name" value="HDNR"/>
</dbReference>